<evidence type="ECO:0000313" key="2">
    <source>
        <dbReference type="EMBL" id="MFD1195629.1"/>
    </source>
</evidence>
<dbReference type="Proteomes" id="UP001597151">
    <property type="component" value="Unassembled WGS sequence"/>
</dbReference>
<dbReference type="InterPro" id="IPR024029">
    <property type="entry name" value="Pyridox_Oxase_FMN-dep"/>
</dbReference>
<dbReference type="PANTHER" id="PTHR42815:SF2">
    <property type="entry name" value="FAD-BINDING, PUTATIVE (AFU_ORTHOLOGUE AFUA_6G07600)-RELATED"/>
    <property type="match status" value="1"/>
</dbReference>
<dbReference type="InterPro" id="IPR011576">
    <property type="entry name" value="Pyridox_Oxase_N"/>
</dbReference>
<dbReference type="InterPro" id="IPR012349">
    <property type="entry name" value="Split_barrel_FMN-bd"/>
</dbReference>
<proteinExistence type="predicted"/>
<feature type="domain" description="Pyridoxamine 5'-phosphate oxidase N-terminal" evidence="1">
    <location>
        <begin position="29"/>
        <end position="149"/>
    </location>
</feature>
<dbReference type="Gene3D" id="2.30.110.10">
    <property type="entry name" value="Electron Transport, Fmn-binding Protein, Chain A"/>
    <property type="match status" value="1"/>
</dbReference>
<dbReference type="NCBIfam" id="TIGR04025">
    <property type="entry name" value="PPOX_FMN_DR2398"/>
    <property type="match status" value="1"/>
</dbReference>
<evidence type="ECO:0000313" key="3">
    <source>
        <dbReference type="Proteomes" id="UP001597151"/>
    </source>
</evidence>
<accession>A0ABW3TEL4</accession>
<name>A0ABW3TEL4_9RHOB</name>
<gene>
    <name evidence="2" type="ORF">ACFQ3C_13225</name>
</gene>
<dbReference type="PANTHER" id="PTHR42815">
    <property type="entry name" value="FAD-BINDING, PUTATIVE (AFU_ORTHOLOGUE AFUA_6G07600)-RELATED"/>
    <property type="match status" value="1"/>
</dbReference>
<sequence>MEFIDRIEGLEALYGAASVGSQRKVAQHLTPSYRHWIEASRFCVVSTVGEGGTDGSPRGDDGPVVRVLDPLTLAMPDWRGNNRLDSLRNIVTDGRISLIFLVPGSQIMVRVNGQAKLTADEALRDSFARDGARPATVIVVRLAEVYAQCSRAVMRSGIWQRDDAAGLPTLGDILADVTAGEMGGSDFDVDWEKRSLAALW</sequence>
<dbReference type="SUPFAM" id="SSF50475">
    <property type="entry name" value="FMN-binding split barrel"/>
    <property type="match status" value="1"/>
</dbReference>
<keyword evidence="3" id="KW-1185">Reference proteome</keyword>
<dbReference type="RefSeq" id="WP_380792646.1">
    <property type="nucleotide sequence ID" value="NZ_JBHTKR010000005.1"/>
</dbReference>
<organism evidence="2 3">
    <name type="scientific">Seohaeicola saemankumensis</name>
    <dbReference type="NCBI Taxonomy" id="481181"/>
    <lineage>
        <taxon>Bacteria</taxon>
        <taxon>Pseudomonadati</taxon>
        <taxon>Pseudomonadota</taxon>
        <taxon>Alphaproteobacteria</taxon>
        <taxon>Rhodobacterales</taxon>
        <taxon>Roseobacteraceae</taxon>
        <taxon>Seohaeicola</taxon>
    </lineage>
</organism>
<dbReference type="EMBL" id="JBHTKR010000005">
    <property type="protein sequence ID" value="MFD1195629.1"/>
    <property type="molecule type" value="Genomic_DNA"/>
</dbReference>
<comment type="caution">
    <text evidence="2">The sequence shown here is derived from an EMBL/GenBank/DDBJ whole genome shotgun (WGS) entry which is preliminary data.</text>
</comment>
<protein>
    <submittedName>
        <fullName evidence="2">Pyridoxamine 5'-phosphate oxidase family protein</fullName>
    </submittedName>
</protein>
<dbReference type="Pfam" id="PF01243">
    <property type="entry name" value="PNPOx_N"/>
    <property type="match status" value="1"/>
</dbReference>
<reference evidence="3" key="1">
    <citation type="journal article" date="2019" name="Int. J. Syst. Evol. Microbiol.">
        <title>The Global Catalogue of Microorganisms (GCM) 10K type strain sequencing project: providing services to taxonomists for standard genome sequencing and annotation.</title>
        <authorList>
            <consortium name="The Broad Institute Genomics Platform"/>
            <consortium name="The Broad Institute Genome Sequencing Center for Infectious Disease"/>
            <person name="Wu L."/>
            <person name="Ma J."/>
        </authorList>
    </citation>
    <scope>NUCLEOTIDE SEQUENCE [LARGE SCALE GENOMIC DNA]</scope>
    <source>
        <strain evidence="3">CCUG 55328</strain>
    </source>
</reference>
<evidence type="ECO:0000259" key="1">
    <source>
        <dbReference type="Pfam" id="PF01243"/>
    </source>
</evidence>